<proteinExistence type="predicted"/>
<organism evidence="1 2">
    <name type="scientific">Salmo salar</name>
    <name type="common">Atlantic salmon</name>
    <dbReference type="NCBI Taxonomy" id="8030"/>
    <lineage>
        <taxon>Eukaryota</taxon>
        <taxon>Metazoa</taxon>
        <taxon>Chordata</taxon>
        <taxon>Craniata</taxon>
        <taxon>Vertebrata</taxon>
        <taxon>Euteleostomi</taxon>
        <taxon>Actinopterygii</taxon>
        <taxon>Neopterygii</taxon>
        <taxon>Teleostei</taxon>
        <taxon>Protacanthopterygii</taxon>
        <taxon>Salmoniformes</taxon>
        <taxon>Salmonidae</taxon>
        <taxon>Salmoninae</taxon>
        <taxon>Salmo</taxon>
    </lineage>
</organism>
<reference evidence="2" key="1">
    <citation type="submission" date="2025-08" db="UniProtKB">
        <authorList>
            <consortium name="RefSeq"/>
        </authorList>
    </citation>
    <scope>IDENTIFICATION</scope>
</reference>
<sequence>MLSTVRTLLARIASGVSSRSVIGLTRPLCSHRTYSTDPAAVRVLYDGECPICVKEIQFLQYLQRNRPGKVDFVDISLQCFDEEKYGGISYEMAMDEMHVIDENNKVHRGVPAFTVMYSAVGLGWLGCFMSWPLVRPVMDKAYAIFAKNRLKWTGREDCTTGRCVKKEP</sequence>
<dbReference type="KEGG" id="sasa:106567270"/>
<dbReference type="RefSeq" id="XP_013991851.1">
    <property type="nucleotide sequence ID" value="XM_014136376.1"/>
</dbReference>
<dbReference type="Proteomes" id="UP001652741">
    <property type="component" value="Chromosome ssa13"/>
</dbReference>
<accession>A0A1S3LLU2</accession>
<evidence type="ECO:0000313" key="2">
    <source>
        <dbReference type="RefSeq" id="XP_013991851.1"/>
    </source>
</evidence>
<dbReference type="GeneID" id="106567270"/>
<name>A0A1S3LLU2_SALSA</name>
<dbReference type="InterPro" id="IPR044691">
    <property type="entry name" value="DCC1_Trx"/>
</dbReference>
<dbReference type="PANTHER" id="PTHR34290">
    <property type="entry name" value="SI:CH73-390P7.2"/>
    <property type="match status" value="1"/>
</dbReference>
<dbReference type="AlphaFoldDB" id="A0A1S3LLU2"/>
<keyword evidence="1" id="KW-1185">Reference proteome</keyword>
<evidence type="ECO:0000313" key="1">
    <source>
        <dbReference type="Proteomes" id="UP001652741"/>
    </source>
</evidence>
<dbReference type="InterPro" id="IPR007263">
    <property type="entry name" value="DCC1-like"/>
</dbReference>
<dbReference type="Pfam" id="PF04134">
    <property type="entry name" value="DCC1-like"/>
    <property type="match status" value="1"/>
</dbReference>
<dbReference type="PANTHER" id="PTHR34290:SF2">
    <property type="entry name" value="OS04G0668800 PROTEIN"/>
    <property type="match status" value="1"/>
</dbReference>
<gene>
    <name evidence="2" type="primary">LOC106567270</name>
</gene>
<dbReference type="OrthoDB" id="441708at2759"/>
<protein>
    <submittedName>
        <fullName evidence="2">Uncharacterized protein At5g50100, chloroplastic</fullName>
    </submittedName>
</protein>
<dbReference type="GO" id="GO:0015035">
    <property type="term" value="F:protein-disulfide reductase activity"/>
    <property type="evidence" value="ECO:0007669"/>
    <property type="project" value="InterPro"/>
</dbReference>